<dbReference type="PANTHER" id="PTHR47779">
    <property type="entry name" value="SYNTHASE (CCG-9), PUTATIVE (AFU_ORTHOLOGUE AFUA_3G12100)-RELATED"/>
    <property type="match status" value="1"/>
</dbReference>
<evidence type="ECO:0000313" key="12">
    <source>
        <dbReference type="Proteomes" id="UP000782241"/>
    </source>
</evidence>
<protein>
    <recommendedName>
        <fullName evidence="13">Glycosyl transferase family 1 domain-containing protein</fullName>
    </recommendedName>
</protein>
<evidence type="ECO:0000259" key="8">
    <source>
        <dbReference type="Pfam" id="PF00534"/>
    </source>
</evidence>
<keyword evidence="4" id="KW-0328">Glycosyltransferase</keyword>
<comment type="caution">
    <text evidence="11">The sequence shown here is derived from an EMBL/GenBank/DDBJ whole genome shotgun (WGS) entry which is preliminary data.</text>
</comment>
<organism evidence="11 12">
    <name type="scientific">Fusarium avenaceum</name>
    <dbReference type="NCBI Taxonomy" id="40199"/>
    <lineage>
        <taxon>Eukaryota</taxon>
        <taxon>Fungi</taxon>
        <taxon>Dikarya</taxon>
        <taxon>Ascomycota</taxon>
        <taxon>Pezizomycotina</taxon>
        <taxon>Sordariomycetes</taxon>
        <taxon>Hypocreomycetidae</taxon>
        <taxon>Hypocreales</taxon>
        <taxon>Nectriaceae</taxon>
        <taxon>Fusarium</taxon>
        <taxon>Fusarium tricinctum species complex</taxon>
    </lineage>
</organism>
<evidence type="ECO:0000256" key="7">
    <source>
        <dbReference type="SAM" id="MobiDB-lite"/>
    </source>
</evidence>
<dbReference type="InterPro" id="IPR001296">
    <property type="entry name" value="Glyco_trans_1"/>
</dbReference>
<dbReference type="AlphaFoldDB" id="A0A9P7H4G8"/>
<dbReference type="SUPFAM" id="SSF56112">
    <property type="entry name" value="Protein kinase-like (PK-like)"/>
    <property type="match status" value="1"/>
</dbReference>
<evidence type="ECO:0000256" key="6">
    <source>
        <dbReference type="ARBA" id="ARBA00023277"/>
    </source>
</evidence>
<dbReference type="Proteomes" id="UP000782241">
    <property type="component" value="Unassembled WGS sequence"/>
</dbReference>
<dbReference type="SUPFAM" id="SSF53756">
    <property type="entry name" value="UDP-Glycosyltransferase/glycogen phosphorylase"/>
    <property type="match status" value="1"/>
</dbReference>
<evidence type="ECO:0000256" key="1">
    <source>
        <dbReference type="ARBA" id="ARBA00009481"/>
    </source>
</evidence>
<dbReference type="InterPro" id="IPR011009">
    <property type="entry name" value="Kinase-like_dom_sf"/>
</dbReference>
<name>A0A9P7H4G8_9HYPO</name>
<accession>A0A9P7H4G8</accession>
<comment type="similarity">
    <text evidence="1">Belongs to the glycosyltransferase group 1 family. Glycosyltransferase 4 subfamily.</text>
</comment>
<dbReference type="GO" id="GO:0016757">
    <property type="term" value="F:glycosyltransferase activity"/>
    <property type="evidence" value="ECO:0007669"/>
    <property type="project" value="UniProtKB-KW"/>
</dbReference>
<evidence type="ECO:0000256" key="2">
    <source>
        <dbReference type="ARBA" id="ARBA00011738"/>
    </source>
</evidence>
<dbReference type="InterPro" id="IPR049438">
    <property type="entry name" value="TreT_GT1"/>
</dbReference>
<evidence type="ECO:0008006" key="13">
    <source>
        <dbReference type="Google" id="ProtNLM"/>
    </source>
</evidence>
<dbReference type="Pfam" id="PF01636">
    <property type="entry name" value="APH"/>
    <property type="match status" value="1"/>
</dbReference>
<evidence type="ECO:0000313" key="11">
    <source>
        <dbReference type="EMBL" id="KAG5662717.1"/>
    </source>
</evidence>
<feature type="domain" description="Trehalose synthase N-terminal" evidence="10">
    <location>
        <begin position="229"/>
        <end position="395"/>
    </location>
</feature>
<dbReference type="Gene3D" id="3.40.50.2000">
    <property type="entry name" value="Glycogen Phosphorylase B"/>
    <property type="match status" value="2"/>
</dbReference>
<keyword evidence="6" id="KW-0119">Carbohydrate metabolism</keyword>
<dbReference type="CDD" id="cd03792">
    <property type="entry name" value="GT4_trehalose_phosphorylase"/>
    <property type="match status" value="1"/>
</dbReference>
<feature type="domain" description="Aminoglycoside phosphotransferase" evidence="9">
    <location>
        <begin position="913"/>
        <end position="1067"/>
    </location>
</feature>
<feature type="compositionally biased region" description="Polar residues" evidence="7">
    <location>
        <begin position="757"/>
        <end position="775"/>
    </location>
</feature>
<dbReference type="EMBL" id="JAGPUO010000005">
    <property type="protein sequence ID" value="KAG5662717.1"/>
    <property type="molecule type" value="Genomic_DNA"/>
</dbReference>
<dbReference type="InterPro" id="IPR052078">
    <property type="entry name" value="Trehalose_Metab_GTase"/>
</dbReference>
<evidence type="ECO:0000256" key="3">
    <source>
        <dbReference type="ARBA" id="ARBA00022526"/>
    </source>
</evidence>
<evidence type="ECO:0000256" key="5">
    <source>
        <dbReference type="ARBA" id="ARBA00022679"/>
    </source>
</evidence>
<proteinExistence type="inferred from homology"/>
<dbReference type="InterPro" id="IPR002575">
    <property type="entry name" value="Aminoglycoside_PTrfase"/>
</dbReference>
<evidence type="ECO:0000259" key="10">
    <source>
        <dbReference type="Pfam" id="PF21269"/>
    </source>
</evidence>
<comment type="subunit">
    <text evidence="2">Homodimer.</text>
</comment>
<feature type="domain" description="Glycosyl transferase family 1" evidence="8">
    <location>
        <begin position="448"/>
        <end position="621"/>
    </location>
</feature>
<keyword evidence="12" id="KW-1185">Reference proteome</keyword>
<keyword evidence="3" id="KW-0313">Glucose metabolism</keyword>
<feature type="region of interest" description="Disordered" evidence="7">
    <location>
        <begin position="755"/>
        <end position="792"/>
    </location>
</feature>
<evidence type="ECO:0000256" key="4">
    <source>
        <dbReference type="ARBA" id="ARBA00022676"/>
    </source>
</evidence>
<reference evidence="11" key="1">
    <citation type="submission" date="2021-04" db="EMBL/GenBank/DDBJ databases">
        <title>Draft genome of Fusarium avenaceum strain F156N33, isolated from an atmospheric sample in Virginia.</title>
        <authorList>
            <person name="Yang S."/>
            <person name="Vinatzer B.A."/>
            <person name="Coleman J."/>
        </authorList>
    </citation>
    <scope>NUCLEOTIDE SEQUENCE</scope>
    <source>
        <strain evidence="11">F156N33</strain>
    </source>
</reference>
<evidence type="ECO:0000259" key="9">
    <source>
        <dbReference type="Pfam" id="PF01636"/>
    </source>
</evidence>
<dbReference type="GO" id="GO:0006006">
    <property type="term" value="P:glucose metabolic process"/>
    <property type="evidence" value="ECO:0007669"/>
    <property type="project" value="UniProtKB-KW"/>
</dbReference>
<sequence>MSSNKPTRKFSTGATSHRKRQMSLMVEKDGHVNGPLQTLYLGISAVFADDRTAVIALAIHDTVYLNDFSIKHISLDEEMREGLDLIADHIISEVEAYEHENFVKFIGAGIPVTLKYMSPSLCSRLWLELDIVPVVLRPDHEAKEKSFWDVKRVDEQADSMARKCILNFGPSLVPHLQVGYRGIVQTDAGFRVHITNLQNHKDTCSSATWNTMQFYAGKLREKKTKIAFFSATPQGGGVALMRHALVRLSRLLGVDVTWYVPKPRPGVFRITKNQHNILQGVSHPDQRISDPEKAAITDWIQDNAKRYWLSEGGPLRPPQEGGADIIFIDDPQMPGLIPMIKRLTPDRPVLYRSHIQIRSDLVAKEGSPQNDIWNYLWSNIKESDMFISHPIPKFVPHNVPKEKVVYFPATTDWIDGLNKPMNKWDTGYYVNIYNQQCRNQRMTELEWPNRKYIAQVARFDPAKGIPTVIDSYAEFRRRCDEANIADIPQLVVCGNGSIDDPDGAIIFDQTMTQLEDHYPHLLDDVSVMRLDANDQLLNMVIANAYVILQLSTREGFEIKVSEALHAGVPVIVSNEGGIPLQVKDKVNGFLVTPGDYKTVAGHLMDLYTDSELHAKMSHEAKTGVSDEVGTVGNALGWFYLAAKFQELGTNPGLRGDEKWVNDMAREEAGYPYSEGENRLPRHYTQPMSLPGLDESVLPTVHVETMNPARAQMLANAAQEELTNPAPPIKTEDPSLSAFCITGANRSVLGDASLRASRGSQISQGSPMASNSSLTTPGRGVRESMPPVGGSVKRPASVLVDEAKGNKKKKQKTDEFYTQIQSLGHAPRPDENTRYLTSLLRNRTLTLCLQSAAKKGGTLNKPKTYDFRISQAGLVQHEKLSTLGYTRALPLSLHNKGVDGAEGPISSTIVGELLEDVWPRLNKNEKYEYARQLRNIIRKIRQGSKAGPDATLGSVESGQYSLLQDKHPDHTYYAIRKDPKQKQFMALLMSTLYETVPKPVAKALVSQFRVDYPVVLTHGALCPRNIVVSNNTIAWILGWDCAGLYPAWWEYVRFVEARTIEENSDWYDYATDIFEDEFPGELAAYQGIARCQQP</sequence>
<dbReference type="PANTHER" id="PTHR47779:SF1">
    <property type="entry name" value="SYNTHASE (CCG-9), PUTATIVE (AFU_ORTHOLOGUE AFUA_3G12100)-RELATED"/>
    <property type="match status" value="1"/>
</dbReference>
<dbReference type="Pfam" id="PF21269">
    <property type="entry name" value="TreT_GT1"/>
    <property type="match status" value="1"/>
</dbReference>
<keyword evidence="5" id="KW-0808">Transferase</keyword>
<gene>
    <name evidence="11" type="ORF">KAF25_005135</name>
</gene>
<dbReference type="Pfam" id="PF00534">
    <property type="entry name" value="Glycos_transf_1"/>
    <property type="match status" value="1"/>
</dbReference>